<evidence type="ECO:0000313" key="6">
    <source>
        <dbReference type="EMBL" id="WXG70115.1"/>
    </source>
</evidence>
<dbReference type="InterPro" id="IPR052032">
    <property type="entry name" value="ATP-dep_AA_Ligase"/>
</dbReference>
<reference evidence="6 7" key="1">
    <citation type="submission" date="2024-03" db="EMBL/GenBank/DDBJ databases">
        <title>Natural products discovery in diverse microorganisms through a two-stage MS feature dereplication strategy.</title>
        <authorList>
            <person name="Zhang R."/>
        </authorList>
    </citation>
    <scope>NUCLEOTIDE SEQUENCE [LARGE SCALE GENOMIC DNA]</scope>
    <source>
        <strain evidence="6 7">18930</strain>
    </source>
</reference>
<keyword evidence="2 4" id="KW-0547">Nucleotide-binding</keyword>
<keyword evidence="1" id="KW-0436">Ligase</keyword>
<keyword evidence="7" id="KW-1185">Reference proteome</keyword>
<feature type="domain" description="ATP-grasp" evidence="5">
    <location>
        <begin position="117"/>
        <end position="317"/>
    </location>
</feature>
<dbReference type="Proteomes" id="UP001432000">
    <property type="component" value="Chromosome"/>
</dbReference>
<dbReference type="PROSITE" id="PS50975">
    <property type="entry name" value="ATP_GRASP"/>
    <property type="match status" value="1"/>
</dbReference>
<evidence type="ECO:0000256" key="1">
    <source>
        <dbReference type="ARBA" id="ARBA00022598"/>
    </source>
</evidence>
<organism evidence="6 7">
    <name type="scientific">Rhodococcus sovatensis</name>
    <dbReference type="NCBI Taxonomy" id="1805840"/>
    <lineage>
        <taxon>Bacteria</taxon>
        <taxon>Bacillati</taxon>
        <taxon>Actinomycetota</taxon>
        <taxon>Actinomycetes</taxon>
        <taxon>Mycobacteriales</taxon>
        <taxon>Nocardiaceae</taxon>
        <taxon>Rhodococcus</taxon>
    </lineage>
</organism>
<dbReference type="RefSeq" id="WP_338891304.1">
    <property type="nucleotide sequence ID" value="NZ_CP147846.1"/>
</dbReference>
<dbReference type="PANTHER" id="PTHR43585:SF2">
    <property type="entry name" value="ATP-GRASP ENZYME FSQD"/>
    <property type="match status" value="1"/>
</dbReference>
<evidence type="ECO:0000259" key="5">
    <source>
        <dbReference type="PROSITE" id="PS50975"/>
    </source>
</evidence>
<dbReference type="InterPro" id="IPR011761">
    <property type="entry name" value="ATP-grasp"/>
</dbReference>
<accession>A0ABZ2PPD6</accession>
<evidence type="ECO:0000256" key="3">
    <source>
        <dbReference type="ARBA" id="ARBA00022840"/>
    </source>
</evidence>
<dbReference type="SUPFAM" id="SSF56059">
    <property type="entry name" value="Glutathione synthetase ATP-binding domain-like"/>
    <property type="match status" value="1"/>
</dbReference>
<dbReference type="PANTHER" id="PTHR43585">
    <property type="entry name" value="FUMIPYRROLE BIOSYNTHESIS PROTEIN C"/>
    <property type="match status" value="1"/>
</dbReference>
<protein>
    <submittedName>
        <fullName evidence="6">ATP-grasp domain-containing protein</fullName>
    </submittedName>
</protein>
<gene>
    <name evidence="6" type="ORF">WDS16_06225</name>
</gene>
<evidence type="ECO:0000313" key="7">
    <source>
        <dbReference type="Proteomes" id="UP001432000"/>
    </source>
</evidence>
<evidence type="ECO:0000256" key="4">
    <source>
        <dbReference type="PROSITE-ProRule" id="PRU00409"/>
    </source>
</evidence>
<keyword evidence="3 4" id="KW-0067">ATP-binding</keyword>
<evidence type="ECO:0000256" key="2">
    <source>
        <dbReference type="ARBA" id="ARBA00022741"/>
    </source>
</evidence>
<proteinExistence type="predicted"/>
<sequence>MHRDNDMTPRIAIVDGYSTGRLLAPAIHAMGGDTIHIASSPQPPEILQRSSGHGAREALPHDTPEVIARQLRQRGVDAVLAGAESGVLFADELCHHLGLTWNVHRLSAARRDKHLMIEQLRSAGLPVVQQIRSADPAQIYQWATVQQEWPIVIKPVMSTSSEDVFFCHNLEQITIATETIVGKLNYLDVLNTDVLAQTYLDGPIYVVNSVSHRGRHTTSDMWQFDFERTPGKGIRMVQHTLLTPTFDRFDELITYNNRALSALGIDNGPSHTELKLTPDGPSMIETGARLMGATIEEVPFRRSLEFTQVDLTAQALCTPDEFAARQQVQHPDRPMAIVWVHFDTDGRITGTDGLSRLEDIASVVGLYGLPVKGDVVLPSSDTTGQHGFIYLQADNELQVHRDCRRVRRLVREGSLFDLDARKVG</sequence>
<name>A0ABZ2PPD6_9NOCA</name>
<dbReference type="Gene3D" id="3.30.470.20">
    <property type="entry name" value="ATP-grasp fold, B domain"/>
    <property type="match status" value="1"/>
</dbReference>
<dbReference type="Pfam" id="PF13535">
    <property type="entry name" value="ATP-grasp_4"/>
    <property type="match status" value="1"/>
</dbReference>
<dbReference type="EMBL" id="CP147846">
    <property type="protein sequence ID" value="WXG70115.1"/>
    <property type="molecule type" value="Genomic_DNA"/>
</dbReference>